<evidence type="ECO:0000313" key="3">
    <source>
        <dbReference type="Proteomes" id="UP000886653"/>
    </source>
</evidence>
<dbReference type="InterPro" id="IPR014748">
    <property type="entry name" value="Enoyl-CoA_hydra_C"/>
</dbReference>
<dbReference type="Pfam" id="PF00378">
    <property type="entry name" value="ECH_1"/>
    <property type="match status" value="1"/>
</dbReference>
<proteinExistence type="inferred from homology"/>
<name>A0A9P6TC55_9BASI</name>
<dbReference type="Gene3D" id="3.90.226.10">
    <property type="entry name" value="2-enoyl-CoA Hydratase, Chain A, domain 1"/>
    <property type="match status" value="1"/>
</dbReference>
<dbReference type="SUPFAM" id="SSF52096">
    <property type="entry name" value="ClpP/crotonase"/>
    <property type="match status" value="1"/>
</dbReference>
<dbReference type="AlphaFoldDB" id="A0A9P6TC55"/>
<dbReference type="CDD" id="cd06558">
    <property type="entry name" value="crotonase-like"/>
    <property type="match status" value="1"/>
</dbReference>
<dbReference type="OrthoDB" id="2018133at2759"/>
<dbReference type="InterPro" id="IPR029045">
    <property type="entry name" value="ClpP/crotonase-like_dom_sf"/>
</dbReference>
<dbReference type="InterPro" id="IPR051053">
    <property type="entry name" value="ECH/Chromodomain_protein"/>
</dbReference>
<comment type="caution">
    <text evidence="2">The sequence shown here is derived from an EMBL/GenBank/DDBJ whole genome shotgun (WGS) entry which is preliminary data.</text>
</comment>
<organism evidence="2 3">
    <name type="scientific">Cronartium quercuum f. sp. fusiforme G11</name>
    <dbReference type="NCBI Taxonomy" id="708437"/>
    <lineage>
        <taxon>Eukaryota</taxon>
        <taxon>Fungi</taxon>
        <taxon>Dikarya</taxon>
        <taxon>Basidiomycota</taxon>
        <taxon>Pucciniomycotina</taxon>
        <taxon>Pucciniomycetes</taxon>
        <taxon>Pucciniales</taxon>
        <taxon>Coleosporiaceae</taxon>
        <taxon>Cronartium</taxon>
    </lineage>
</organism>
<dbReference type="PANTHER" id="PTHR43684">
    <property type="match status" value="1"/>
</dbReference>
<dbReference type="InterPro" id="IPR001753">
    <property type="entry name" value="Enoyl-CoA_hydra/iso"/>
</dbReference>
<dbReference type="EMBL" id="MU167279">
    <property type="protein sequence ID" value="KAG0145298.1"/>
    <property type="molecule type" value="Genomic_DNA"/>
</dbReference>
<dbReference type="PANTHER" id="PTHR43684:SF4">
    <property type="entry name" value="ENOYL-COA HYDRATASE_ISOMERASE FAMILY PROTEIN (AFU_ORTHOLOGUE AFUA_1G01890)"/>
    <property type="match status" value="1"/>
</dbReference>
<evidence type="ECO:0008006" key="4">
    <source>
        <dbReference type="Google" id="ProtNLM"/>
    </source>
</evidence>
<reference evidence="2" key="1">
    <citation type="submission" date="2013-11" db="EMBL/GenBank/DDBJ databases">
        <title>Genome sequence of the fusiform rust pathogen reveals effectors for host alternation and coevolution with pine.</title>
        <authorList>
            <consortium name="DOE Joint Genome Institute"/>
            <person name="Smith K."/>
            <person name="Pendleton A."/>
            <person name="Kubisiak T."/>
            <person name="Anderson C."/>
            <person name="Salamov A."/>
            <person name="Aerts A."/>
            <person name="Riley R."/>
            <person name="Clum A."/>
            <person name="Lindquist E."/>
            <person name="Ence D."/>
            <person name="Campbell M."/>
            <person name="Kronenberg Z."/>
            <person name="Feau N."/>
            <person name="Dhillon B."/>
            <person name="Hamelin R."/>
            <person name="Burleigh J."/>
            <person name="Smith J."/>
            <person name="Yandell M."/>
            <person name="Nelson C."/>
            <person name="Grigoriev I."/>
            <person name="Davis J."/>
        </authorList>
    </citation>
    <scope>NUCLEOTIDE SEQUENCE</scope>
    <source>
        <strain evidence="2">G11</strain>
    </source>
</reference>
<comment type="similarity">
    <text evidence="1">Belongs to the enoyl-CoA hydratase/isomerase family.</text>
</comment>
<sequence>MTVTDSLSELGQMSPEIDYSRLKFETIKVDLRGHIVIVKLNRPQARNSWNVLMQEEIVKIYGLLDEDNRIKAVILSSLPVGNSFCVGADLSQGDFSSRGSGSEGPEAIFLPEEHRDTGGKAALAVHRLRKLTIAAINGDAVGIGITMTLPFDLRIVWSSAKIGFIFAKRAISSEACSSYFLPRLIGYSKALELFLKAEIIPATHPSLKQLFCRLIDQQVDVLPTAISLAEKLCEENSILSIVSIKQLVWHAFPTPEQQYLLESELMARLGNSNDSKESVKAFRAKRKARFSSKVPQDLVIRPWWNLIDVRNRVEVKSKL</sequence>
<gene>
    <name evidence="2" type="ORF">CROQUDRAFT_658875</name>
</gene>
<keyword evidence="3" id="KW-1185">Reference proteome</keyword>
<evidence type="ECO:0000313" key="2">
    <source>
        <dbReference type="EMBL" id="KAG0145298.1"/>
    </source>
</evidence>
<accession>A0A9P6TC55</accession>
<dbReference type="Proteomes" id="UP000886653">
    <property type="component" value="Unassembled WGS sequence"/>
</dbReference>
<protein>
    <recommendedName>
        <fullName evidence="4">Enoyl-CoA hydratase</fullName>
    </recommendedName>
</protein>
<dbReference type="Gene3D" id="1.10.12.10">
    <property type="entry name" value="Lyase 2-enoyl-coa Hydratase, Chain A, domain 2"/>
    <property type="match status" value="1"/>
</dbReference>
<evidence type="ECO:0000256" key="1">
    <source>
        <dbReference type="ARBA" id="ARBA00005254"/>
    </source>
</evidence>